<comment type="caution">
    <text evidence="5">The sequence shown here is derived from an EMBL/GenBank/DDBJ whole genome shotgun (WGS) entry which is preliminary data.</text>
</comment>
<feature type="domain" description="Carbamoyl phosphate synthase ATP-binding" evidence="4">
    <location>
        <begin position="32"/>
        <end position="77"/>
    </location>
</feature>
<dbReference type="Gene3D" id="3.30.470.20">
    <property type="entry name" value="ATP-grasp fold, B domain"/>
    <property type="match status" value="1"/>
</dbReference>
<sequence length="77" mass="8654">MALWCEDGLFWPYLVRFDQEVSFRLKARSLNEVVRDAADNCATVFNMENFDLLGVHAGGSIVVAPSQTLSNEAYQLL</sequence>
<dbReference type="AlphaFoldDB" id="A0A9Q1BQG3"/>
<reference evidence="5" key="1">
    <citation type="submission" date="2021-10" db="EMBL/GenBank/DDBJ databases">
        <title>Tropical sea cucumber genome reveals ecological adaptation and Cuvierian tubules defense mechanism.</title>
        <authorList>
            <person name="Chen T."/>
        </authorList>
    </citation>
    <scope>NUCLEOTIDE SEQUENCE</scope>
    <source>
        <strain evidence="5">Nanhai2018</strain>
        <tissue evidence="5">Muscle</tissue>
    </source>
</reference>
<gene>
    <name evidence="5" type="ORF">HOLleu_27233</name>
</gene>
<evidence type="ECO:0000313" key="6">
    <source>
        <dbReference type="Proteomes" id="UP001152320"/>
    </source>
</evidence>
<evidence type="ECO:0000256" key="1">
    <source>
        <dbReference type="ARBA" id="ARBA00022598"/>
    </source>
</evidence>
<dbReference type="EMBL" id="JAIZAY010000013">
    <property type="protein sequence ID" value="KAJ8030741.1"/>
    <property type="molecule type" value="Genomic_DNA"/>
</dbReference>
<evidence type="ECO:0000256" key="3">
    <source>
        <dbReference type="ARBA" id="ARBA00022840"/>
    </source>
</evidence>
<dbReference type="SUPFAM" id="SSF56059">
    <property type="entry name" value="Glutathione synthetase ATP-binding domain-like"/>
    <property type="match status" value="1"/>
</dbReference>
<dbReference type="GO" id="GO:0005524">
    <property type="term" value="F:ATP binding"/>
    <property type="evidence" value="ECO:0007669"/>
    <property type="project" value="UniProtKB-KW"/>
</dbReference>
<dbReference type="Proteomes" id="UP001152320">
    <property type="component" value="Chromosome 13"/>
</dbReference>
<protein>
    <submittedName>
        <fullName evidence="5">Carbamoyl-phosphate synthase arginine-specific large chain</fullName>
    </submittedName>
</protein>
<keyword evidence="1" id="KW-0436">Ligase</keyword>
<dbReference type="GO" id="GO:0004088">
    <property type="term" value="F:carbamoyl-phosphate synthase (glutamine-hydrolyzing) activity"/>
    <property type="evidence" value="ECO:0007669"/>
    <property type="project" value="TreeGrafter"/>
</dbReference>
<accession>A0A9Q1BQG3</accession>
<evidence type="ECO:0000259" key="4">
    <source>
        <dbReference type="Pfam" id="PF02786"/>
    </source>
</evidence>
<keyword evidence="2" id="KW-0547">Nucleotide-binding</keyword>
<dbReference type="PANTHER" id="PTHR11405">
    <property type="entry name" value="CARBAMOYLTRANSFERASE FAMILY MEMBER"/>
    <property type="match status" value="1"/>
</dbReference>
<dbReference type="PANTHER" id="PTHR11405:SF53">
    <property type="entry name" value="CARBAMOYL-PHOSPHATE SYNTHASE [AMMONIA], MITOCHONDRIAL"/>
    <property type="match status" value="1"/>
</dbReference>
<evidence type="ECO:0000313" key="5">
    <source>
        <dbReference type="EMBL" id="KAJ8030741.1"/>
    </source>
</evidence>
<dbReference type="GO" id="GO:0005737">
    <property type="term" value="C:cytoplasm"/>
    <property type="evidence" value="ECO:0007669"/>
    <property type="project" value="TreeGrafter"/>
</dbReference>
<proteinExistence type="predicted"/>
<name>A0A9Q1BQG3_HOLLE</name>
<organism evidence="5 6">
    <name type="scientific">Holothuria leucospilota</name>
    <name type="common">Black long sea cucumber</name>
    <name type="synonym">Mertensiothuria leucospilota</name>
    <dbReference type="NCBI Taxonomy" id="206669"/>
    <lineage>
        <taxon>Eukaryota</taxon>
        <taxon>Metazoa</taxon>
        <taxon>Echinodermata</taxon>
        <taxon>Eleutherozoa</taxon>
        <taxon>Echinozoa</taxon>
        <taxon>Holothuroidea</taxon>
        <taxon>Aspidochirotacea</taxon>
        <taxon>Aspidochirotida</taxon>
        <taxon>Holothuriidae</taxon>
        <taxon>Holothuria</taxon>
    </lineage>
</organism>
<dbReference type="InterPro" id="IPR005479">
    <property type="entry name" value="CPAse_ATP-bd"/>
</dbReference>
<dbReference type="GO" id="GO:0006541">
    <property type="term" value="P:glutamine metabolic process"/>
    <property type="evidence" value="ECO:0007669"/>
    <property type="project" value="TreeGrafter"/>
</dbReference>
<evidence type="ECO:0000256" key="2">
    <source>
        <dbReference type="ARBA" id="ARBA00022741"/>
    </source>
</evidence>
<keyword evidence="3" id="KW-0067">ATP-binding</keyword>
<keyword evidence="6" id="KW-1185">Reference proteome</keyword>
<dbReference type="OrthoDB" id="8186278at2759"/>
<dbReference type="Pfam" id="PF02786">
    <property type="entry name" value="CPSase_L_D2"/>
    <property type="match status" value="1"/>
</dbReference>